<protein>
    <submittedName>
        <fullName evidence="4">Thioredoxin/protein disulfide isomerase</fullName>
    </submittedName>
</protein>
<gene>
    <name evidence="4" type="ORF">BE221DRAFT_172971</name>
</gene>
<feature type="chain" id="PRO_5012057039" evidence="2">
    <location>
        <begin position="31"/>
        <end position="515"/>
    </location>
</feature>
<dbReference type="SUPFAM" id="SSF52833">
    <property type="entry name" value="Thioredoxin-like"/>
    <property type="match status" value="4"/>
</dbReference>
<feature type="domain" description="Thioredoxin" evidence="3">
    <location>
        <begin position="24"/>
        <end position="165"/>
    </location>
</feature>
<keyword evidence="4" id="KW-0413">Isomerase</keyword>
<dbReference type="GO" id="GO:0034976">
    <property type="term" value="P:response to endoplasmic reticulum stress"/>
    <property type="evidence" value="ECO:0007669"/>
    <property type="project" value="TreeGrafter"/>
</dbReference>
<evidence type="ECO:0000313" key="4">
    <source>
        <dbReference type="EMBL" id="OUS47946.1"/>
    </source>
</evidence>
<dbReference type="Gene3D" id="3.40.30.10">
    <property type="entry name" value="Glutaredoxin"/>
    <property type="match status" value="4"/>
</dbReference>
<dbReference type="EMBL" id="KZ155776">
    <property type="protein sequence ID" value="OUS47946.1"/>
    <property type="molecule type" value="Genomic_DNA"/>
</dbReference>
<comment type="similarity">
    <text evidence="1">Belongs to the protein disulfide isomerase family.</text>
</comment>
<dbReference type="CDD" id="cd02981">
    <property type="entry name" value="PDI_b_family"/>
    <property type="match status" value="1"/>
</dbReference>
<dbReference type="InterPro" id="IPR013766">
    <property type="entry name" value="Thioredoxin_domain"/>
</dbReference>
<feature type="signal peptide" evidence="2">
    <location>
        <begin position="1"/>
        <end position="30"/>
    </location>
</feature>
<dbReference type="PANTHER" id="PTHR18929:SF246">
    <property type="entry name" value="PROTEIN DISULFIDE ISOMERASE-LIKE 1-4"/>
    <property type="match status" value="1"/>
</dbReference>
<accession>A0A1Y5IEF7</accession>
<evidence type="ECO:0000256" key="2">
    <source>
        <dbReference type="SAM" id="SignalP"/>
    </source>
</evidence>
<dbReference type="InterPro" id="IPR036249">
    <property type="entry name" value="Thioredoxin-like_sf"/>
</dbReference>
<proteinExistence type="inferred from homology"/>
<dbReference type="Proteomes" id="UP000195557">
    <property type="component" value="Unassembled WGS sequence"/>
</dbReference>
<dbReference type="AlphaFoldDB" id="A0A1Y5IEF7"/>
<dbReference type="CDD" id="cd02961">
    <property type="entry name" value="PDI_a_family"/>
    <property type="match status" value="1"/>
</dbReference>
<dbReference type="GO" id="GO:0003756">
    <property type="term" value="F:protein disulfide isomerase activity"/>
    <property type="evidence" value="ECO:0007669"/>
    <property type="project" value="TreeGrafter"/>
</dbReference>
<dbReference type="PROSITE" id="PS51352">
    <property type="entry name" value="THIOREDOXIN_2"/>
    <property type="match status" value="2"/>
</dbReference>
<evidence type="ECO:0000259" key="3">
    <source>
        <dbReference type="PROSITE" id="PS51352"/>
    </source>
</evidence>
<name>A0A1Y5IEF7_OSTTA</name>
<dbReference type="GO" id="GO:0005783">
    <property type="term" value="C:endoplasmic reticulum"/>
    <property type="evidence" value="ECO:0007669"/>
    <property type="project" value="TreeGrafter"/>
</dbReference>
<reference evidence="4" key="1">
    <citation type="submission" date="2017-04" db="EMBL/GenBank/DDBJ databases">
        <title>Population genomics of picophytoplankton unveils novel chromosome hypervariability.</title>
        <authorList>
            <consortium name="DOE Joint Genome Institute"/>
            <person name="Blanc-Mathieu R."/>
            <person name="Krasovec M."/>
            <person name="Hebrard M."/>
            <person name="Yau S."/>
            <person name="Desgranges E."/>
            <person name="Martin J."/>
            <person name="Schackwitz W."/>
            <person name="Kuo A."/>
            <person name="Salin G."/>
            <person name="Donnadieu C."/>
            <person name="Desdevises Y."/>
            <person name="Sanchez-Ferandin S."/>
            <person name="Moreau H."/>
            <person name="Rivals E."/>
            <person name="Grigoriev I.V."/>
            <person name="Grimsley N."/>
            <person name="Eyre-Walker A."/>
            <person name="Piganeau G."/>
        </authorList>
    </citation>
    <scope>NUCLEOTIDE SEQUENCE [LARGE SCALE GENOMIC DNA]</scope>
    <source>
        <strain evidence="4">RCC 1115</strain>
    </source>
</reference>
<dbReference type="CDD" id="cd02995">
    <property type="entry name" value="PDI_a_PDI_a'_C"/>
    <property type="match status" value="1"/>
</dbReference>
<organism evidence="4">
    <name type="scientific">Ostreococcus tauri</name>
    <name type="common">Marine green alga</name>
    <dbReference type="NCBI Taxonomy" id="70448"/>
    <lineage>
        <taxon>Eukaryota</taxon>
        <taxon>Viridiplantae</taxon>
        <taxon>Chlorophyta</taxon>
        <taxon>Mamiellophyceae</taxon>
        <taxon>Mamiellales</taxon>
        <taxon>Bathycoccaceae</taxon>
        <taxon>Ostreococcus</taxon>
    </lineage>
</organism>
<dbReference type="Pfam" id="PF13848">
    <property type="entry name" value="Thioredoxin_6"/>
    <property type="match status" value="1"/>
</dbReference>
<evidence type="ECO:0000256" key="1">
    <source>
        <dbReference type="ARBA" id="ARBA00006347"/>
    </source>
</evidence>
<dbReference type="Pfam" id="PF00085">
    <property type="entry name" value="Thioredoxin"/>
    <property type="match status" value="2"/>
</dbReference>
<dbReference type="eggNOG" id="KOG0190">
    <property type="taxonomic scope" value="Eukaryota"/>
</dbReference>
<feature type="domain" description="Thioredoxin" evidence="3">
    <location>
        <begin position="373"/>
        <end position="500"/>
    </location>
</feature>
<keyword evidence="2" id="KW-0732">Signal</keyword>
<dbReference type="PANTHER" id="PTHR18929">
    <property type="entry name" value="PROTEIN DISULFIDE ISOMERASE"/>
    <property type="match status" value="1"/>
</dbReference>
<dbReference type="GO" id="GO:0006457">
    <property type="term" value="P:protein folding"/>
    <property type="evidence" value="ECO:0007669"/>
    <property type="project" value="TreeGrafter"/>
</dbReference>
<sequence>MAAAHSSRSTATRAALALVALVALVAGANALENPFARRASGGTINRDQEVIAEALTDEHVVKLDAKAFDGEIKKSRYNFVMFYAPWDGHSKAFMPRWLSYARTHQMAGTEVTFGLVDATREKELDARFEIEEYPTLVLFRDGVPKTYIGDRSPEHLDKFVRRNLLKPARFLEGTDDVEVFLIGRAVSVIGFFDDPSHLETYHHAAAEFDLDFGETKSKIATEDWKAPFPTIKMWRDFAKEPATYDGDVKDLDAIKLWIATEMVPPVVKFSDKKLLDRLFQGPIAVNIFVFLPEERETAEKMSIALENAAERLRGKVHIITVDAKEKIMHDYFTLHQHSGPQIRLLSHDLKYAYRGSFEIDKISKDIEEFYNEFKAGKLVPMFKSQDPLPKDGDVVQIVGKTFEKLVIDNDKHVLVWFYAPWCRTCKAMKPVWEKLGTLYKNEKEIIIAKMDATKNEAKNVHVRHYPTVYYYHAGDKPRHEEYDGAMEPDAIIDFLKERTGKSPHKTRRRTPHMEL</sequence>